<name>A0A9P8BYU2_9FUNG</name>
<protein>
    <recommendedName>
        <fullName evidence="3">F-box domain-containing protein</fullName>
    </recommendedName>
</protein>
<dbReference type="AlphaFoldDB" id="A0A9P8BYU2"/>
<dbReference type="InterPro" id="IPR036047">
    <property type="entry name" value="F-box-like_dom_sf"/>
</dbReference>
<proteinExistence type="predicted"/>
<comment type="caution">
    <text evidence="1">The sequence shown here is derived from an EMBL/GenBank/DDBJ whole genome shotgun (WGS) entry which is preliminary data.</text>
</comment>
<dbReference type="Gene3D" id="3.80.10.10">
    <property type="entry name" value="Ribonuclease Inhibitor"/>
    <property type="match status" value="1"/>
</dbReference>
<gene>
    <name evidence="1" type="ORF">KI688_000628</name>
</gene>
<evidence type="ECO:0000313" key="1">
    <source>
        <dbReference type="EMBL" id="KAG9072848.1"/>
    </source>
</evidence>
<dbReference type="OrthoDB" id="2363618at2759"/>
<keyword evidence="2" id="KW-1185">Reference proteome</keyword>
<dbReference type="InterPro" id="IPR032675">
    <property type="entry name" value="LRR_dom_sf"/>
</dbReference>
<reference evidence="1" key="1">
    <citation type="submission" date="2021-06" db="EMBL/GenBank/DDBJ databases">
        <title>Genome Sequence of Mortierella hyaline Strain SCG-10, a Cold-Adapted, Nitrate-Reducing Fungus Isolated from Soil in Minnesota, USA.</title>
        <authorList>
            <person name="Aldossari N."/>
        </authorList>
    </citation>
    <scope>NUCLEOTIDE SEQUENCE</scope>
    <source>
        <strain evidence="1">SCG-10</strain>
    </source>
</reference>
<evidence type="ECO:0008006" key="3">
    <source>
        <dbReference type="Google" id="ProtNLM"/>
    </source>
</evidence>
<evidence type="ECO:0000313" key="2">
    <source>
        <dbReference type="Proteomes" id="UP000707451"/>
    </source>
</evidence>
<dbReference type="Proteomes" id="UP000707451">
    <property type="component" value="Unassembled WGS sequence"/>
</dbReference>
<organism evidence="1 2">
    <name type="scientific">Linnemannia hyalina</name>
    <dbReference type="NCBI Taxonomy" id="64524"/>
    <lineage>
        <taxon>Eukaryota</taxon>
        <taxon>Fungi</taxon>
        <taxon>Fungi incertae sedis</taxon>
        <taxon>Mucoromycota</taxon>
        <taxon>Mortierellomycotina</taxon>
        <taxon>Mortierellomycetes</taxon>
        <taxon>Mortierellales</taxon>
        <taxon>Mortierellaceae</taxon>
        <taxon>Linnemannia</taxon>
    </lineage>
</organism>
<accession>A0A9P8BYU2</accession>
<sequence>MPASTKVFDILELVAHIADHLNQHDLATCCLVSHSFFDTFTPHLWHSITFQRFDSVPKFQSPEGQAGLLRNGRHIRVIRAHSLDVLEPFLGYGKTCTNLICLDSEQGVVLSGWRESLRAGQKQVKGNRFLHPFKERPSIGVRHANNIKVLLSIIRRNPGLQSLILPVFCFESEELVKAISQTLLELRELFNTNTTASTTGALQLSELKDVTGSILSTMMFRSTPLLQKYPRLAELERDKFSGINQEAIQDIRTTSERLPYIQIRSGDSYGINLMLNAASGLKGIHLLLGDEEEGNYDIGDINQEAFLKHAPTLECLDVLGYDFDAQILNAILRSSPNLEIVRAIGENYEGYNSPTAEVKLDASKDFFSLGLAVRWRYLNARLVAFLGRMLALLIIDDTDDGIRNRDIFAVQDTDQDPPPAVSVQELSPAQLESYAVQRQVLAQLGRLTYLRELRFGAPNVYDPECLLLRMRGMQMMVIDECMQTGCLVFSLDSGLEESAGFKELEVFDVNPLAHRIGVPEVQWMVAHWPKLKAIRGPKYIEYIHEFGGRIPGIGVMKSEMDART</sequence>
<dbReference type="SUPFAM" id="SSF81383">
    <property type="entry name" value="F-box domain"/>
    <property type="match status" value="1"/>
</dbReference>
<dbReference type="EMBL" id="JAHRHY010000001">
    <property type="protein sequence ID" value="KAG9072848.1"/>
    <property type="molecule type" value="Genomic_DNA"/>
</dbReference>